<proteinExistence type="predicted"/>
<dbReference type="AlphaFoldDB" id="A0A238L646"/>
<name>A0A238L646_9RHOB</name>
<accession>A0A238L646</accession>
<dbReference type="Proteomes" id="UP000220836">
    <property type="component" value="Unassembled WGS sequence"/>
</dbReference>
<gene>
    <name evidence="1" type="ORF">PEV8663_04662</name>
</gene>
<protein>
    <submittedName>
        <fullName evidence="1">Uncharacterized protein</fullName>
    </submittedName>
</protein>
<dbReference type="EMBL" id="FXYH01000033">
    <property type="protein sequence ID" value="SMX50467.1"/>
    <property type="molecule type" value="Genomic_DNA"/>
</dbReference>
<reference evidence="1 2" key="1">
    <citation type="submission" date="2017-05" db="EMBL/GenBank/DDBJ databases">
        <authorList>
            <person name="Song R."/>
            <person name="Chenine A.L."/>
            <person name="Ruprecht R.M."/>
        </authorList>
    </citation>
    <scope>NUCLEOTIDE SEQUENCE [LARGE SCALE GENOMIC DNA]</scope>
    <source>
        <strain evidence="1 2">CECT 8663</strain>
    </source>
</reference>
<keyword evidence="2" id="KW-1185">Reference proteome</keyword>
<evidence type="ECO:0000313" key="2">
    <source>
        <dbReference type="Proteomes" id="UP000220836"/>
    </source>
</evidence>
<evidence type="ECO:0000313" key="1">
    <source>
        <dbReference type="EMBL" id="SMX50467.1"/>
    </source>
</evidence>
<sequence length="62" mass="6608">MRVSCGDLHNNIAGFVQRKVLEVTARIKGESPPGDARAAFGRRSCDRVGKAGAVIIAVDIRT</sequence>
<organism evidence="1 2">
    <name type="scientific">Pelagimonas varians</name>
    <dbReference type="NCBI Taxonomy" id="696760"/>
    <lineage>
        <taxon>Bacteria</taxon>
        <taxon>Pseudomonadati</taxon>
        <taxon>Pseudomonadota</taxon>
        <taxon>Alphaproteobacteria</taxon>
        <taxon>Rhodobacterales</taxon>
        <taxon>Roseobacteraceae</taxon>
        <taxon>Pelagimonas</taxon>
    </lineage>
</organism>